<dbReference type="RefSeq" id="WP_169469072.1">
    <property type="nucleotide sequence ID" value="NZ_JABBGG010000014.1"/>
</dbReference>
<protein>
    <submittedName>
        <fullName evidence="1">Uncharacterized protein</fullName>
    </submittedName>
</protein>
<gene>
    <name evidence="1" type="ORF">HHL21_19705</name>
</gene>
<dbReference type="EMBL" id="JABBGG010000014">
    <property type="protein sequence ID" value="NML63271.1"/>
    <property type="molecule type" value="Genomic_DNA"/>
</dbReference>
<dbReference type="AlphaFoldDB" id="A0A848HUA1"/>
<name>A0A848HUA1_9BURK</name>
<dbReference type="Proteomes" id="UP000583752">
    <property type="component" value="Unassembled WGS sequence"/>
</dbReference>
<accession>A0A848HUA1</accession>
<evidence type="ECO:0000313" key="2">
    <source>
        <dbReference type="Proteomes" id="UP000583752"/>
    </source>
</evidence>
<comment type="caution">
    <text evidence="1">The sequence shown here is derived from an EMBL/GenBank/DDBJ whole genome shotgun (WGS) entry which is preliminary data.</text>
</comment>
<reference evidence="1 2" key="1">
    <citation type="submission" date="2020-04" db="EMBL/GenBank/DDBJ databases">
        <title>Massilia sp. RP-1-19 isolated from soil.</title>
        <authorList>
            <person name="Dahal R.H."/>
        </authorList>
    </citation>
    <scope>NUCLEOTIDE SEQUENCE [LARGE SCALE GENOMIC DNA]</scope>
    <source>
        <strain evidence="1 2">RP-1-19</strain>
    </source>
</reference>
<keyword evidence="2" id="KW-1185">Reference proteome</keyword>
<proteinExistence type="predicted"/>
<sequence length="66" mass="7374">MDDVLTIKLRANENFDQLVAMAEASVRDAVNAPPSEVVGVKSHMGGVEMRVQRVGLIQRFLFNRFV</sequence>
<organism evidence="1 2">
    <name type="scientific">Massilia polaris</name>
    <dbReference type="NCBI Taxonomy" id="2728846"/>
    <lineage>
        <taxon>Bacteria</taxon>
        <taxon>Pseudomonadati</taxon>
        <taxon>Pseudomonadota</taxon>
        <taxon>Betaproteobacteria</taxon>
        <taxon>Burkholderiales</taxon>
        <taxon>Oxalobacteraceae</taxon>
        <taxon>Telluria group</taxon>
        <taxon>Massilia</taxon>
    </lineage>
</organism>
<evidence type="ECO:0000313" key="1">
    <source>
        <dbReference type="EMBL" id="NML63271.1"/>
    </source>
</evidence>